<proteinExistence type="predicted"/>
<dbReference type="AlphaFoldDB" id="A0A7W7ITM4"/>
<sequence>MSKNSGIVVAKYLQNFNTYKYEKNVTYSCIGSV</sequence>
<comment type="caution">
    <text evidence="1">The sequence shown here is derived from an EMBL/GenBank/DDBJ whole genome shotgun (WGS) entry which is preliminary data.</text>
</comment>
<protein>
    <submittedName>
        <fullName evidence="1">Uncharacterized protein</fullName>
    </submittedName>
</protein>
<dbReference type="Proteomes" id="UP000561681">
    <property type="component" value="Unassembled WGS sequence"/>
</dbReference>
<name>A0A7W7ITM4_9FLAO</name>
<accession>A0A7W7ITM4</accession>
<reference evidence="1 2" key="1">
    <citation type="submission" date="2020-08" db="EMBL/GenBank/DDBJ databases">
        <title>Functional genomics of gut bacteria from endangered species of beetles.</title>
        <authorList>
            <person name="Carlos-Shanley C."/>
        </authorList>
    </citation>
    <scope>NUCLEOTIDE SEQUENCE [LARGE SCALE GENOMIC DNA]</scope>
    <source>
        <strain evidence="1 2">S00142</strain>
    </source>
</reference>
<dbReference type="EMBL" id="JACHLD010000001">
    <property type="protein sequence ID" value="MBB4800339.1"/>
    <property type="molecule type" value="Genomic_DNA"/>
</dbReference>
<evidence type="ECO:0000313" key="1">
    <source>
        <dbReference type="EMBL" id="MBB4800339.1"/>
    </source>
</evidence>
<keyword evidence="2" id="KW-1185">Reference proteome</keyword>
<evidence type="ECO:0000313" key="2">
    <source>
        <dbReference type="Proteomes" id="UP000561681"/>
    </source>
</evidence>
<organism evidence="1 2">
    <name type="scientific">Flavobacterium nitrogenifigens</name>
    <dbReference type="NCBI Taxonomy" id="1617283"/>
    <lineage>
        <taxon>Bacteria</taxon>
        <taxon>Pseudomonadati</taxon>
        <taxon>Bacteroidota</taxon>
        <taxon>Flavobacteriia</taxon>
        <taxon>Flavobacteriales</taxon>
        <taxon>Flavobacteriaceae</taxon>
        <taxon>Flavobacterium</taxon>
    </lineage>
</organism>
<gene>
    <name evidence="1" type="ORF">HNP37_000378</name>
</gene>